<evidence type="ECO:0000313" key="2">
    <source>
        <dbReference type="EMBL" id="OCT61160.1"/>
    </source>
</evidence>
<evidence type="ECO:0000256" key="1">
    <source>
        <dbReference type="SAM" id="Phobius"/>
    </source>
</evidence>
<evidence type="ECO:0000313" key="3">
    <source>
        <dbReference type="Proteomes" id="UP000694892"/>
    </source>
</evidence>
<accession>A0A974H1L8</accession>
<sequence>MYAKADTSDRKDNVQCSIRNLQIMHVLQYSRCRHSIKHLTKPGCLCLGMSVLSGGGVLNAILHLLDADYRHFKMRV</sequence>
<dbReference type="EMBL" id="CM004483">
    <property type="protein sequence ID" value="OCT61160.1"/>
    <property type="molecule type" value="Genomic_DNA"/>
</dbReference>
<keyword evidence="1" id="KW-0812">Transmembrane</keyword>
<keyword evidence="1" id="KW-0472">Membrane</keyword>
<gene>
    <name evidence="2" type="ORF">XELAEV_18047182mg</name>
</gene>
<dbReference type="Proteomes" id="UP000694892">
    <property type="component" value="Chromosome 9_10S"/>
</dbReference>
<keyword evidence="1" id="KW-1133">Transmembrane helix</keyword>
<dbReference type="AlphaFoldDB" id="A0A974H1L8"/>
<feature type="transmembrane region" description="Helical" evidence="1">
    <location>
        <begin position="43"/>
        <end position="65"/>
    </location>
</feature>
<name>A0A974H1L8_XENLA</name>
<organism evidence="2 3">
    <name type="scientific">Xenopus laevis</name>
    <name type="common">African clawed frog</name>
    <dbReference type="NCBI Taxonomy" id="8355"/>
    <lineage>
        <taxon>Eukaryota</taxon>
        <taxon>Metazoa</taxon>
        <taxon>Chordata</taxon>
        <taxon>Craniata</taxon>
        <taxon>Vertebrata</taxon>
        <taxon>Euteleostomi</taxon>
        <taxon>Amphibia</taxon>
        <taxon>Batrachia</taxon>
        <taxon>Anura</taxon>
        <taxon>Pipoidea</taxon>
        <taxon>Pipidae</taxon>
        <taxon>Xenopodinae</taxon>
        <taxon>Xenopus</taxon>
        <taxon>Xenopus</taxon>
    </lineage>
</organism>
<reference evidence="3" key="1">
    <citation type="journal article" date="2016" name="Nature">
        <title>Genome evolution in the allotetraploid frog Xenopus laevis.</title>
        <authorList>
            <person name="Session A.M."/>
            <person name="Uno Y."/>
            <person name="Kwon T."/>
            <person name="Chapman J.A."/>
            <person name="Toyoda A."/>
            <person name="Takahashi S."/>
            <person name="Fukui A."/>
            <person name="Hikosaka A."/>
            <person name="Suzuki A."/>
            <person name="Kondo M."/>
            <person name="van Heeringen S.J."/>
            <person name="Quigley I."/>
            <person name="Heinz S."/>
            <person name="Ogino H."/>
            <person name="Ochi H."/>
            <person name="Hellsten U."/>
            <person name="Lyons J.B."/>
            <person name="Simakov O."/>
            <person name="Putnam N."/>
            <person name="Stites J."/>
            <person name="Kuroki Y."/>
            <person name="Tanaka T."/>
            <person name="Michiue T."/>
            <person name="Watanabe M."/>
            <person name="Bogdanovic O."/>
            <person name="Lister R."/>
            <person name="Georgiou G."/>
            <person name="Paranjpe S.S."/>
            <person name="van Kruijsbergen I."/>
            <person name="Shu S."/>
            <person name="Carlson J."/>
            <person name="Kinoshita T."/>
            <person name="Ohta Y."/>
            <person name="Mawaribuchi S."/>
            <person name="Jenkins J."/>
            <person name="Grimwood J."/>
            <person name="Schmutz J."/>
            <person name="Mitros T."/>
            <person name="Mozaffari S.V."/>
            <person name="Suzuki Y."/>
            <person name="Haramoto Y."/>
            <person name="Yamamoto T.S."/>
            <person name="Takagi C."/>
            <person name="Heald R."/>
            <person name="Miller K."/>
            <person name="Haudenschild C."/>
            <person name="Kitzman J."/>
            <person name="Nakayama T."/>
            <person name="Izutsu Y."/>
            <person name="Robert J."/>
            <person name="Fortriede J."/>
            <person name="Burns K."/>
            <person name="Lotay V."/>
            <person name="Karimi K."/>
            <person name="Yasuoka Y."/>
            <person name="Dichmann D.S."/>
            <person name="Flajnik M.F."/>
            <person name="Houston D.W."/>
            <person name="Shendure J."/>
            <person name="DuPasquier L."/>
            <person name="Vize P.D."/>
            <person name="Zorn A.M."/>
            <person name="Ito M."/>
            <person name="Marcotte E.M."/>
            <person name="Wallingford J.B."/>
            <person name="Ito Y."/>
            <person name="Asashima M."/>
            <person name="Ueno N."/>
            <person name="Matsuda Y."/>
            <person name="Veenstra G.J."/>
            <person name="Fujiyama A."/>
            <person name="Harland R.M."/>
            <person name="Taira M."/>
            <person name="Rokhsar D.S."/>
        </authorList>
    </citation>
    <scope>NUCLEOTIDE SEQUENCE [LARGE SCALE GENOMIC DNA]</scope>
    <source>
        <strain evidence="3">J</strain>
    </source>
</reference>
<proteinExistence type="predicted"/>
<protein>
    <submittedName>
        <fullName evidence="2">Uncharacterized protein</fullName>
    </submittedName>
</protein>